<evidence type="ECO:0000256" key="2">
    <source>
        <dbReference type="PROSITE-ProRule" id="PRU00176"/>
    </source>
</evidence>
<organism evidence="7 8">
    <name type="scientific">Trichinella patagoniensis</name>
    <dbReference type="NCBI Taxonomy" id="990121"/>
    <lineage>
        <taxon>Eukaryota</taxon>
        <taxon>Metazoa</taxon>
        <taxon>Ecdysozoa</taxon>
        <taxon>Nematoda</taxon>
        <taxon>Enoplea</taxon>
        <taxon>Dorylaimia</taxon>
        <taxon>Trichinellida</taxon>
        <taxon>Trichinellidae</taxon>
        <taxon>Trichinella</taxon>
    </lineage>
</organism>
<feature type="transmembrane region" description="Helical" evidence="4">
    <location>
        <begin position="1002"/>
        <end position="1020"/>
    </location>
</feature>
<dbReference type="SUPFAM" id="SSF54928">
    <property type="entry name" value="RNA-binding domain, RBD"/>
    <property type="match status" value="1"/>
</dbReference>
<dbReference type="SMART" id="SM00311">
    <property type="entry name" value="PWI"/>
    <property type="match status" value="1"/>
</dbReference>
<dbReference type="PROSITE" id="PS50102">
    <property type="entry name" value="RRM"/>
    <property type="match status" value="1"/>
</dbReference>
<dbReference type="Proteomes" id="UP000054783">
    <property type="component" value="Unassembled WGS sequence"/>
</dbReference>
<dbReference type="GO" id="GO:0005681">
    <property type="term" value="C:spliceosomal complex"/>
    <property type="evidence" value="ECO:0007669"/>
    <property type="project" value="TreeGrafter"/>
</dbReference>
<gene>
    <name evidence="7" type="primary">JKAMP</name>
    <name evidence="7" type="ORF">T12_12986</name>
</gene>
<dbReference type="SMART" id="SM00360">
    <property type="entry name" value="RRM"/>
    <property type="match status" value="1"/>
</dbReference>
<feature type="transmembrane region" description="Helical" evidence="4">
    <location>
        <begin position="898"/>
        <end position="920"/>
    </location>
</feature>
<dbReference type="GO" id="GO:0005789">
    <property type="term" value="C:endoplasmic reticulum membrane"/>
    <property type="evidence" value="ECO:0007669"/>
    <property type="project" value="UniProtKB-SubCell"/>
</dbReference>
<feature type="domain" description="RRM" evidence="5">
    <location>
        <begin position="78"/>
        <end position="166"/>
    </location>
</feature>
<dbReference type="GO" id="GO:0140042">
    <property type="term" value="P:lipid droplet formation"/>
    <property type="evidence" value="ECO:0007669"/>
    <property type="project" value="UniProtKB-ARBA"/>
</dbReference>
<dbReference type="CDD" id="cd23995">
    <property type="entry name" value="Seipin_BSCL2_like"/>
    <property type="match status" value="1"/>
</dbReference>
<dbReference type="InterPro" id="IPR035979">
    <property type="entry name" value="RBD_domain_sf"/>
</dbReference>
<evidence type="ECO:0000313" key="7">
    <source>
        <dbReference type="EMBL" id="KRY16743.1"/>
    </source>
</evidence>
<dbReference type="InterPro" id="IPR002483">
    <property type="entry name" value="PWI_dom"/>
</dbReference>
<dbReference type="GO" id="GO:0003729">
    <property type="term" value="F:mRNA binding"/>
    <property type="evidence" value="ECO:0007669"/>
    <property type="project" value="TreeGrafter"/>
</dbReference>
<dbReference type="InterPro" id="IPR036483">
    <property type="entry name" value="PWI_dom_sf"/>
</dbReference>
<keyword evidence="8" id="KW-1185">Reference proteome</keyword>
<keyword evidence="4" id="KW-0812">Transmembrane</keyword>
<feature type="compositionally biased region" description="Basic and acidic residues" evidence="3">
    <location>
        <begin position="348"/>
        <end position="371"/>
    </location>
</feature>
<feature type="region of interest" description="Disordered" evidence="3">
    <location>
        <begin position="495"/>
        <end position="525"/>
    </location>
</feature>
<keyword evidence="2" id="KW-0694">RNA-binding</keyword>
<comment type="caution">
    <text evidence="7">The sequence shown here is derived from an EMBL/GenBank/DDBJ whole genome shotgun (WGS) entry which is preliminary data.</text>
</comment>
<keyword evidence="4" id="KW-0472">Membrane</keyword>
<dbReference type="Pfam" id="PF00076">
    <property type="entry name" value="RRM_1"/>
    <property type="match status" value="1"/>
</dbReference>
<dbReference type="InterPro" id="IPR008485">
    <property type="entry name" value="JAMP"/>
</dbReference>
<dbReference type="SUPFAM" id="SSF101233">
    <property type="entry name" value="PWI domain"/>
    <property type="match status" value="1"/>
</dbReference>
<evidence type="ECO:0000259" key="6">
    <source>
        <dbReference type="PROSITE" id="PS51025"/>
    </source>
</evidence>
<reference evidence="7 8" key="1">
    <citation type="submission" date="2015-01" db="EMBL/GenBank/DDBJ databases">
        <title>Evolution of Trichinella species and genotypes.</title>
        <authorList>
            <person name="Korhonen P.K."/>
            <person name="Edoardo P."/>
            <person name="Giuseppe L.R."/>
            <person name="Gasser R.B."/>
        </authorList>
    </citation>
    <scope>NUCLEOTIDE SEQUENCE [LARGE SCALE GENOMIC DNA]</scope>
    <source>
        <strain evidence="7">ISS2496</strain>
    </source>
</reference>
<dbReference type="PROSITE" id="PS51025">
    <property type="entry name" value="PWI"/>
    <property type="match status" value="1"/>
</dbReference>
<accession>A0A0V0ZVK9</accession>
<dbReference type="GO" id="GO:0006629">
    <property type="term" value="P:lipid metabolic process"/>
    <property type="evidence" value="ECO:0007669"/>
    <property type="project" value="UniProtKB-KW"/>
</dbReference>
<dbReference type="Gene3D" id="3.30.70.330">
    <property type="match status" value="1"/>
</dbReference>
<evidence type="ECO:0000259" key="5">
    <source>
        <dbReference type="PROSITE" id="PS50102"/>
    </source>
</evidence>
<feature type="transmembrane region" description="Helical" evidence="4">
    <location>
        <begin position="969"/>
        <end position="990"/>
    </location>
</feature>
<dbReference type="GO" id="GO:0006397">
    <property type="term" value="P:mRNA processing"/>
    <property type="evidence" value="ECO:0007669"/>
    <property type="project" value="UniProtKB-KW"/>
</dbReference>
<protein>
    <submittedName>
        <fullName evidence="7">RNA-binding protein 25</fullName>
    </submittedName>
</protein>
<evidence type="ECO:0000256" key="4">
    <source>
        <dbReference type="SAM" id="Phobius"/>
    </source>
</evidence>
<evidence type="ECO:0000313" key="8">
    <source>
        <dbReference type="Proteomes" id="UP000054783"/>
    </source>
</evidence>
<dbReference type="InterPro" id="IPR052768">
    <property type="entry name" value="RBM25"/>
</dbReference>
<sequence length="1096" mass="126303">LKLYEEMAFPPRFGMPSIAQATFVPTYNAVPVVLPTTAHYLMPTLANSGVVRNVVQKTPSPAPLTKRQEILMEKPPVTTVFVGNINEQATNEMIKAMLVKCGNIISWKRIQGPNGKFQAFGFCEYDHPDSTLRALRLLHDWPLGDKKLVLKCDEKNKSMLIDFINKRRSLYNKPPLKMEGDQLPADDEIRKEDEMFRKALKSLVKEMAPELFEGTSKSHVPKSPTLTGKGGNLDIESLDRDRKEYIAKEIIQFREAHKVSVCFWVQYLATTLDDKEARLKGKSASVDVNEKNERFTERPSSPLEADRRASTKFERSCATDSADAKAGEARGRRRGSTPETGSRRRRSPSADRLLETSEDAREREKLERKAREKEKNYLERLEKLEAREKRKAKERLKQAEKEKRRKKEQLADIKIMQEFLEDYIDEEGDLEFYQGKSLLLRKDAITDEMEWDALDRLREAEEIALIRRKLIEENSSKDSNETKIMVEELPVNPVKLEEQQRTVSESETDKAADNNDNNADEVDSAVPKVKKETVLIPTVFLPAQAENSQPIGFAGLKLGSVSTSTNTAAPIPLQQMFNEPDEEFSVVKTSSRKLVPLEYTEEEKRALEMPNMHTQMSTEERKKYVKSLIDKIPSSKEELFKYEIHWEYVDQLLIDRRIKPWISKKIIEYIGEEEASLVDFISEKVLERSTPQGLLDDISMVLDEEAGVFVAKLWRFILTVLIRRFFVSDLHNVELPLNFIFETCEKHGVCSYPVANVSLQNKNGQSLFEVDFYYDVLFELTVFPDSVNPTSGMIMLIVRCYSGENLLTYSFPRSTILIYRPWPWRLIRIGAAKYRDEYCSLVNYSAAVLKVTEIQHPTYKENIVMDNFLFDNPEPCPGLYCGRQMETIRNVEEFRNVVLPQIAAAFVECVFPAILSLLIVEPKGSLNFYTCGVQNLQDWYPVFYNPVIDYTRTVHCTQEAVYPLYFLPFVYYLFSLLSLSIIHPIVVCIFKLKKEGASDYAFPYIILFAAICLNAMHLALYETQTPICILHDMWRKKQNLAVLGVLIYLYLYGILSISRFSSYWVYNVMLLFIPAPSIFYVLTVKFTHPHRLNMII</sequence>
<dbReference type="GO" id="GO:0006986">
    <property type="term" value="P:response to unfolded protein"/>
    <property type="evidence" value="ECO:0007669"/>
    <property type="project" value="InterPro"/>
</dbReference>
<feature type="region of interest" description="Disordered" evidence="3">
    <location>
        <begin position="289"/>
        <end position="371"/>
    </location>
</feature>
<keyword evidence="1" id="KW-0507">mRNA processing</keyword>
<dbReference type="InterPro" id="IPR012677">
    <property type="entry name" value="Nucleotide-bd_a/b_plait_sf"/>
</dbReference>
<proteinExistence type="predicted"/>
<dbReference type="Pfam" id="PF05571">
    <property type="entry name" value="JAMP"/>
    <property type="match status" value="2"/>
</dbReference>
<keyword evidence="4" id="KW-1133">Transmembrane helix</keyword>
<evidence type="ECO:0000256" key="3">
    <source>
        <dbReference type="SAM" id="MobiDB-lite"/>
    </source>
</evidence>
<dbReference type="GO" id="GO:0000381">
    <property type="term" value="P:regulation of alternative mRNA splicing, via spliceosome"/>
    <property type="evidence" value="ECO:0007669"/>
    <property type="project" value="TreeGrafter"/>
</dbReference>
<dbReference type="CDD" id="cd12446">
    <property type="entry name" value="RRM_RBM25"/>
    <property type="match status" value="1"/>
</dbReference>
<dbReference type="InterPro" id="IPR034268">
    <property type="entry name" value="RBM25_RRM"/>
</dbReference>
<feature type="transmembrane region" description="Helical" evidence="4">
    <location>
        <begin position="1040"/>
        <end position="1058"/>
    </location>
</feature>
<dbReference type="AlphaFoldDB" id="A0A0V0ZVK9"/>
<feature type="non-terminal residue" evidence="7">
    <location>
        <position position="1"/>
    </location>
</feature>
<dbReference type="PANTHER" id="PTHR18806">
    <property type="entry name" value="RBM25 PROTEIN"/>
    <property type="match status" value="1"/>
</dbReference>
<dbReference type="Gene3D" id="1.20.1390.10">
    <property type="entry name" value="PWI domain"/>
    <property type="match status" value="1"/>
</dbReference>
<dbReference type="InterPro" id="IPR000504">
    <property type="entry name" value="RRM_dom"/>
</dbReference>
<name>A0A0V0ZVK9_9BILA</name>
<feature type="domain" description="PWI" evidence="6">
    <location>
        <begin position="637"/>
        <end position="734"/>
    </location>
</feature>
<dbReference type="EMBL" id="JYDQ01000073">
    <property type="protein sequence ID" value="KRY16743.1"/>
    <property type="molecule type" value="Genomic_DNA"/>
</dbReference>
<feature type="transmembrane region" description="Helical" evidence="4">
    <location>
        <begin position="1064"/>
        <end position="1084"/>
    </location>
</feature>
<dbReference type="PANTHER" id="PTHR18806:SF4">
    <property type="entry name" value="RNA-BINDING PROTEIN 25"/>
    <property type="match status" value="1"/>
</dbReference>
<feature type="region of interest" description="Disordered" evidence="3">
    <location>
        <begin position="214"/>
        <end position="233"/>
    </location>
</feature>
<dbReference type="Pfam" id="PF01480">
    <property type="entry name" value="PWI"/>
    <property type="match status" value="1"/>
</dbReference>
<evidence type="ECO:0000256" key="1">
    <source>
        <dbReference type="ARBA" id="ARBA00022664"/>
    </source>
</evidence>
<feature type="compositionally biased region" description="Basic and acidic residues" evidence="3">
    <location>
        <begin position="304"/>
        <end position="330"/>
    </location>
</feature>